<dbReference type="EMBL" id="CP051680">
    <property type="protein sequence ID" value="QJD88129.1"/>
    <property type="molecule type" value="Genomic_DNA"/>
</dbReference>
<reference evidence="1 2" key="1">
    <citation type="submission" date="2020-04" db="EMBL/GenBank/DDBJ databases">
        <title>Genome sequencing of novel species.</title>
        <authorList>
            <person name="Heo J."/>
            <person name="Kim S.-J."/>
            <person name="Kim J.-S."/>
            <person name="Hong S.-B."/>
            <person name="Kwon S.-W."/>
        </authorList>
    </citation>
    <scope>NUCLEOTIDE SEQUENCE [LARGE SCALE GENOMIC DNA]</scope>
    <source>
        <strain evidence="1 2">MFER-1</strain>
    </source>
</reference>
<dbReference type="InterPro" id="IPR036388">
    <property type="entry name" value="WH-like_DNA-bd_sf"/>
</dbReference>
<organism evidence="1 2">
    <name type="scientific">Cohnella herbarum</name>
    <dbReference type="NCBI Taxonomy" id="2728023"/>
    <lineage>
        <taxon>Bacteria</taxon>
        <taxon>Bacillati</taxon>
        <taxon>Bacillota</taxon>
        <taxon>Bacilli</taxon>
        <taxon>Bacillales</taxon>
        <taxon>Paenibacillaceae</taxon>
        <taxon>Cohnella</taxon>
    </lineage>
</organism>
<dbReference type="AlphaFoldDB" id="A0A7Z2ZQG8"/>
<dbReference type="SUPFAM" id="SSF46785">
    <property type="entry name" value="Winged helix' DNA-binding domain"/>
    <property type="match status" value="1"/>
</dbReference>
<accession>A0A7Z2ZQG8</accession>
<evidence type="ECO:0000313" key="2">
    <source>
        <dbReference type="Proteomes" id="UP000502248"/>
    </source>
</evidence>
<dbReference type="Proteomes" id="UP000502248">
    <property type="component" value="Chromosome"/>
</dbReference>
<dbReference type="KEGG" id="cheb:HH215_12665"/>
<name>A0A7Z2ZQG8_9BACL</name>
<sequence>MNKLRSSSTGERKRKLSSTSNHAERTFIKQVWWPAFGHFTHLEAEFEVKDFKDGKRYLDFAYITEGFRICIEIDGFGTHWRDISRSQFADHLMRQNHLIIDGWYVLRFSYDDLIERPRICQQIIQQMLGKLGASISPNELKLSPVELAIVRMATSLSTPITPKYITKQLNLHRTTISRHIKTLVQREILIPSRTDVKRVCSYRLNKALLTKIIS</sequence>
<keyword evidence="2" id="KW-1185">Reference proteome</keyword>
<proteinExistence type="predicted"/>
<protein>
    <submittedName>
        <fullName evidence="1">HTH domain-containing protein</fullName>
    </submittedName>
</protein>
<dbReference type="Gene3D" id="3.40.960.10">
    <property type="entry name" value="VSR Endonuclease"/>
    <property type="match status" value="1"/>
</dbReference>
<gene>
    <name evidence="1" type="ORF">HH215_12665</name>
</gene>
<dbReference type="Gene3D" id="1.10.10.10">
    <property type="entry name" value="Winged helix-like DNA-binding domain superfamily/Winged helix DNA-binding domain"/>
    <property type="match status" value="1"/>
</dbReference>
<evidence type="ECO:0000313" key="1">
    <source>
        <dbReference type="EMBL" id="QJD88129.1"/>
    </source>
</evidence>
<dbReference type="InterPro" id="IPR036390">
    <property type="entry name" value="WH_DNA-bd_sf"/>
</dbReference>